<dbReference type="Gene3D" id="1.20.120.1070">
    <property type="entry name" value="Translation initiation factor eIF-2B, N-terminal domain"/>
    <property type="match status" value="1"/>
</dbReference>
<sequence>MELPSIIHERPSASTTAPTNDFDIVQYYNKILALDENLAVPIAAVQSLTECVRRSSGQSERRPPCKS</sequence>
<dbReference type="AlphaFoldDB" id="A0A9P6T960"/>
<keyword evidence="2" id="KW-1185">Reference proteome</keyword>
<gene>
    <name evidence="1" type="ORF">CROQUDRAFT_660857</name>
</gene>
<reference evidence="1" key="1">
    <citation type="submission" date="2013-11" db="EMBL/GenBank/DDBJ databases">
        <title>Genome sequence of the fusiform rust pathogen reveals effectors for host alternation and coevolution with pine.</title>
        <authorList>
            <consortium name="DOE Joint Genome Institute"/>
            <person name="Smith K."/>
            <person name="Pendleton A."/>
            <person name="Kubisiak T."/>
            <person name="Anderson C."/>
            <person name="Salamov A."/>
            <person name="Aerts A."/>
            <person name="Riley R."/>
            <person name="Clum A."/>
            <person name="Lindquist E."/>
            <person name="Ence D."/>
            <person name="Campbell M."/>
            <person name="Kronenberg Z."/>
            <person name="Feau N."/>
            <person name="Dhillon B."/>
            <person name="Hamelin R."/>
            <person name="Burleigh J."/>
            <person name="Smith J."/>
            <person name="Yandell M."/>
            <person name="Nelson C."/>
            <person name="Grigoriev I."/>
            <person name="Davis J."/>
        </authorList>
    </citation>
    <scope>NUCLEOTIDE SEQUENCE</scope>
    <source>
        <strain evidence="1">G11</strain>
    </source>
</reference>
<dbReference type="InterPro" id="IPR042528">
    <property type="entry name" value="elF-2B_alpha_N"/>
</dbReference>
<dbReference type="EMBL" id="MU167311">
    <property type="protein sequence ID" value="KAG0143766.1"/>
    <property type="molecule type" value="Genomic_DNA"/>
</dbReference>
<protein>
    <submittedName>
        <fullName evidence="1">Uncharacterized protein</fullName>
    </submittedName>
</protein>
<organism evidence="1 2">
    <name type="scientific">Cronartium quercuum f. sp. fusiforme G11</name>
    <dbReference type="NCBI Taxonomy" id="708437"/>
    <lineage>
        <taxon>Eukaryota</taxon>
        <taxon>Fungi</taxon>
        <taxon>Dikarya</taxon>
        <taxon>Basidiomycota</taxon>
        <taxon>Pucciniomycotina</taxon>
        <taxon>Pucciniomycetes</taxon>
        <taxon>Pucciniales</taxon>
        <taxon>Coleosporiaceae</taxon>
        <taxon>Cronartium</taxon>
    </lineage>
</organism>
<dbReference type="OrthoDB" id="10249309at2759"/>
<comment type="caution">
    <text evidence="1">The sequence shown here is derived from an EMBL/GenBank/DDBJ whole genome shotgun (WGS) entry which is preliminary data.</text>
</comment>
<proteinExistence type="predicted"/>
<evidence type="ECO:0000313" key="2">
    <source>
        <dbReference type="Proteomes" id="UP000886653"/>
    </source>
</evidence>
<accession>A0A9P6T960</accession>
<name>A0A9P6T960_9BASI</name>
<dbReference type="Proteomes" id="UP000886653">
    <property type="component" value="Unassembled WGS sequence"/>
</dbReference>
<evidence type="ECO:0000313" key="1">
    <source>
        <dbReference type="EMBL" id="KAG0143766.1"/>
    </source>
</evidence>